<evidence type="ECO:0000313" key="3">
    <source>
        <dbReference type="Proteomes" id="UP001352263"/>
    </source>
</evidence>
<evidence type="ECO:0008006" key="4">
    <source>
        <dbReference type="Google" id="ProtNLM"/>
    </source>
</evidence>
<keyword evidence="1" id="KW-0732">Signal</keyword>
<protein>
    <recommendedName>
        <fullName evidence="4">Virulence factor</fullName>
    </recommendedName>
</protein>
<name>A0ABU6JB16_9BURK</name>
<proteinExistence type="predicted"/>
<evidence type="ECO:0000256" key="1">
    <source>
        <dbReference type="SAM" id="SignalP"/>
    </source>
</evidence>
<sequence>MKILPPLMTAAIALLALSAVTTPALAGGNVQWSLSVGNGGPMYAPPPVVVYEQPQFIYGAPPTAFPDRPTHYQYQPPPPVHYVVPGPVIQYQSPPPYYYQHRHHGVRHGHGRGPERSSLRR</sequence>
<keyword evidence="3" id="KW-1185">Reference proteome</keyword>
<organism evidence="2 3">
    <name type="scientific">Noviherbaspirillum album</name>
    <dbReference type="NCBI Taxonomy" id="3080276"/>
    <lineage>
        <taxon>Bacteria</taxon>
        <taxon>Pseudomonadati</taxon>
        <taxon>Pseudomonadota</taxon>
        <taxon>Betaproteobacteria</taxon>
        <taxon>Burkholderiales</taxon>
        <taxon>Oxalobacteraceae</taxon>
        <taxon>Noviherbaspirillum</taxon>
    </lineage>
</organism>
<dbReference type="Proteomes" id="UP001352263">
    <property type="component" value="Unassembled WGS sequence"/>
</dbReference>
<gene>
    <name evidence="2" type="ORF">RY831_16905</name>
</gene>
<accession>A0ABU6JB16</accession>
<feature type="signal peptide" evidence="1">
    <location>
        <begin position="1"/>
        <end position="26"/>
    </location>
</feature>
<feature type="chain" id="PRO_5045254530" description="Virulence factor" evidence="1">
    <location>
        <begin position="27"/>
        <end position="121"/>
    </location>
</feature>
<evidence type="ECO:0000313" key="2">
    <source>
        <dbReference type="EMBL" id="MEC4720847.1"/>
    </source>
</evidence>
<dbReference type="EMBL" id="JAWIIV010000014">
    <property type="protein sequence ID" value="MEC4720847.1"/>
    <property type="molecule type" value="Genomic_DNA"/>
</dbReference>
<dbReference type="RefSeq" id="WP_326507561.1">
    <property type="nucleotide sequence ID" value="NZ_JAWIIV010000014.1"/>
</dbReference>
<reference evidence="2 3" key="1">
    <citation type="submission" date="2023-10" db="EMBL/GenBank/DDBJ databases">
        <title>Noviherbaspirillum sp. CPCC 100848 genome assembly.</title>
        <authorList>
            <person name="Li X.Y."/>
            <person name="Fang X.M."/>
        </authorList>
    </citation>
    <scope>NUCLEOTIDE SEQUENCE [LARGE SCALE GENOMIC DNA]</scope>
    <source>
        <strain evidence="2 3">CPCC 100848</strain>
    </source>
</reference>
<comment type="caution">
    <text evidence="2">The sequence shown here is derived from an EMBL/GenBank/DDBJ whole genome shotgun (WGS) entry which is preliminary data.</text>
</comment>